<evidence type="ECO:0000313" key="2">
    <source>
        <dbReference type="Proteomes" id="UP000673691"/>
    </source>
</evidence>
<accession>A0A8H7ZRS3</accession>
<comment type="caution">
    <text evidence="1">The sequence shown here is derived from an EMBL/GenBank/DDBJ whole genome shotgun (WGS) entry which is preliminary data.</text>
</comment>
<gene>
    <name evidence="1" type="ORF">BJ554DRAFT_1310</name>
</gene>
<dbReference type="Proteomes" id="UP000673691">
    <property type="component" value="Unassembled WGS sequence"/>
</dbReference>
<evidence type="ECO:0000313" key="1">
    <source>
        <dbReference type="EMBL" id="KAG5458458.1"/>
    </source>
</evidence>
<keyword evidence="2" id="KW-1185">Reference proteome</keyword>
<sequence length="96" mass="10522">MRRRERIHDEIMIIRMELESRRGNVSTSGAGESGALAESGSATALSAAALKELEIKNKEKAIDVLQAGRRSVLAARWAKDKQGTDQPRILAENATY</sequence>
<proteinExistence type="predicted"/>
<organism evidence="1 2">
    <name type="scientific">Olpidium bornovanus</name>
    <dbReference type="NCBI Taxonomy" id="278681"/>
    <lineage>
        <taxon>Eukaryota</taxon>
        <taxon>Fungi</taxon>
        <taxon>Fungi incertae sedis</taxon>
        <taxon>Olpidiomycota</taxon>
        <taxon>Olpidiomycotina</taxon>
        <taxon>Olpidiomycetes</taxon>
        <taxon>Olpidiales</taxon>
        <taxon>Olpidiaceae</taxon>
        <taxon>Olpidium</taxon>
    </lineage>
</organism>
<dbReference type="EMBL" id="JAEFCI010008456">
    <property type="protein sequence ID" value="KAG5458458.1"/>
    <property type="molecule type" value="Genomic_DNA"/>
</dbReference>
<dbReference type="AlphaFoldDB" id="A0A8H7ZRS3"/>
<name>A0A8H7ZRS3_9FUNG</name>
<reference evidence="1 2" key="1">
    <citation type="journal article" name="Sci. Rep.">
        <title>Genome-scale phylogenetic analyses confirm Olpidium as the closest living zoosporic fungus to the non-flagellated, terrestrial fungi.</title>
        <authorList>
            <person name="Chang Y."/>
            <person name="Rochon D."/>
            <person name="Sekimoto S."/>
            <person name="Wang Y."/>
            <person name="Chovatia M."/>
            <person name="Sandor L."/>
            <person name="Salamov A."/>
            <person name="Grigoriev I.V."/>
            <person name="Stajich J.E."/>
            <person name="Spatafora J.W."/>
        </authorList>
    </citation>
    <scope>NUCLEOTIDE SEQUENCE [LARGE SCALE GENOMIC DNA]</scope>
    <source>
        <strain evidence="1">S191</strain>
    </source>
</reference>
<protein>
    <submittedName>
        <fullName evidence="1">Uncharacterized protein</fullName>
    </submittedName>
</protein>